<dbReference type="Ensembl" id="ENSCABT00000024964.1">
    <property type="protein sequence ID" value="ENSCABP00000022788.1"/>
    <property type="gene ID" value="ENSCABG00000016752.1"/>
</dbReference>
<dbReference type="AlphaFoldDB" id="A0A8C0HI35"/>
<dbReference type="PANTHER" id="PTHR12840:SF1">
    <property type="entry name" value="NADH DEHYDROGENASE [UBIQUINONE] 1 BETA SUBCOMPLEX SUBUNIT 8, MITOCHONDRIAL"/>
    <property type="match status" value="1"/>
</dbReference>
<protein>
    <recommendedName>
        <fullName evidence="4">NADH dehydrogenase [ubiquinone] 1 beta subcomplex subunit 8, mitochondrial</fullName>
    </recommendedName>
</protein>
<dbReference type="OMA" id="FTYPMEP"/>
<organism evidence="2 3">
    <name type="scientific">Chelonoidis abingdonii</name>
    <name type="common">Abingdon island giant tortoise</name>
    <name type="synonym">Testudo abingdonii</name>
    <dbReference type="NCBI Taxonomy" id="106734"/>
    <lineage>
        <taxon>Eukaryota</taxon>
        <taxon>Metazoa</taxon>
        <taxon>Chordata</taxon>
        <taxon>Craniata</taxon>
        <taxon>Vertebrata</taxon>
        <taxon>Euteleostomi</taxon>
        <taxon>Archelosauria</taxon>
        <taxon>Testudinata</taxon>
        <taxon>Testudines</taxon>
        <taxon>Cryptodira</taxon>
        <taxon>Durocryptodira</taxon>
        <taxon>Testudinoidea</taxon>
        <taxon>Testudinidae</taxon>
        <taxon>Chelonoidis</taxon>
    </lineage>
</organism>
<evidence type="ECO:0000256" key="1">
    <source>
        <dbReference type="SAM" id="Phobius"/>
    </source>
</evidence>
<reference evidence="2" key="2">
    <citation type="submission" date="2025-09" db="UniProtKB">
        <authorList>
            <consortium name="Ensembl"/>
        </authorList>
    </citation>
    <scope>IDENTIFICATION</scope>
</reference>
<feature type="transmembrane region" description="Helical" evidence="1">
    <location>
        <begin position="92"/>
        <end position="114"/>
    </location>
</feature>
<reference evidence="2" key="1">
    <citation type="submission" date="2025-08" db="UniProtKB">
        <authorList>
            <consortium name="Ensembl"/>
        </authorList>
    </citation>
    <scope>IDENTIFICATION</scope>
</reference>
<keyword evidence="3" id="KW-1185">Reference proteome</keyword>
<keyword evidence="1" id="KW-0812">Transmembrane</keyword>
<dbReference type="Proteomes" id="UP000694404">
    <property type="component" value="Unplaced"/>
</dbReference>
<proteinExistence type="predicted"/>
<dbReference type="Pfam" id="PF05821">
    <property type="entry name" value="NDUF_B8"/>
    <property type="match status" value="2"/>
</dbReference>
<dbReference type="InterPro" id="IPR008699">
    <property type="entry name" value="NDUFB8"/>
</dbReference>
<dbReference type="GO" id="GO:0005739">
    <property type="term" value="C:mitochondrion"/>
    <property type="evidence" value="ECO:0007669"/>
    <property type="project" value="InterPro"/>
</dbReference>
<evidence type="ECO:0000313" key="2">
    <source>
        <dbReference type="Ensembl" id="ENSCABP00000022788.1"/>
    </source>
</evidence>
<evidence type="ECO:0008006" key="4">
    <source>
        <dbReference type="Google" id="ProtNLM"/>
    </source>
</evidence>
<sequence length="154" mass="17862">MAALCKLLLTDWIKELGDWLYRTTYMMPGPYPKTPEERAAAAKKYNMRVEDYEGYEPHPGDGIRYDKTGDSQCTGTLTCFSGSVLTHPPPVVHWYIMCNHFFLFIGFVLFMFWLGEMYPSYMPVGLEQYPYNNLYLEQGGDPSKEPPEVKNYEI</sequence>
<dbReference type="GeneTree" id="ENSGT00390000000628"/>
<dbReference type="PANTHER" id="PTHR12840">
    <property type="entry name" value="NADH-UBIQUINONE OXIDOREDUCTASE ASHI SUBUNIT"/>
    <property type="match status" value="1"/>
</dbReference>
<accession>A0A8C0HI35</accession>
<keyword evidence="1" id="KW-0472">Membrane</keyword>
<keyword evidence="1" id="KW-1133">Transmembrane helix</keyword>
<name>A0A8C0HI35_CHEAB</name>
<evidence type="ECO:0000313" key="3">
    <source>
        <dbReference type="Proteomes" id="UP000694404"/>
    </source>
</evidence>